<organism evidence="1 2">
    <name type="scientific">Anoxybacterium hadale</name>
    <dbReference type="NCBI Taxonomy" id="3408580"/>
    <lineage>
        <taxon>Bacteria</taxon>
        <taxon>Bacillati</taxon>
        <taxon>Bacillota</taxon>
        <taxon>Clostridia</taxon>
        <taxon>Peptostreptococcales</taxon>
        <taxon>Anaerovoracaceae</taxon>
        <taxon>Anoxybacterium</taxon>
    </lineage>
</organism>
<protein>
    <submittedName>
        <fullName evidence="1">DUF2292 domain-containing protein</fullName>
    </submittedName>
</protein>
<accession>A0ACD1AA44</accession>
<gene>
    <name evidence="1" type="ORF">FRZ06_07430</name>
</gene>
<evidence type="ECO:0000313" key="1">
    <source>
        <dbReference type="EMBL" id="QOX63189.1"/>
    </source>
</evidence>
<keyword evidence="2" id="KW-1185">Reference proteome</keyword>
<name>A0ACD1AA44_9FIRM</name>
<dbReference type="Proteomes" id="UP000594014">
    <property type="component" value="Chromosome"/>
</dbReference>
<reference evidence="1" key="1">
    <citation type="submission" date="2019-08" db="EMBL/GenBank/DDBJ databases">
        <title>Genome sequence of Clostridiales bacterium MT110.</title>
        <authorList>
            <person name="Cao J."/>
        </authorList>
    </citation>
    <scope>NUCLEOTIDE SEQUENCE</scope>
    <source>
        <strain evidence="1">MT110</strain>
    </source>
</reference>
<dbReference type="EMBL" id="CP042469">
    <property type="protein sequence ID" value="QOX63189.1"/>
    <property type="molecule type" value="Genomic_DNA"/>
</dbReference>
<proteinExistence type="predicted"/>
<sequence length="42" mass="4763">MKGKKKDEYIEFLIKLLKEIENGSISIVKQDGVVLNIIAKES</sequence>
<evidence type="ECO:0000313" key="2">
    <source>
        <dbReference type="Proteomes" id="UP000594014"/>
    </source>
</evidence>